<evidence type="ECO:0000256" key="1">
    <source>
        <dbReference type="SAM" id="MobiDB-lite"/>
    </source>
</evidence>
<name>A0A6J6GAM2_9ZZZZ</name>
<feature type="compositionally biased region" description="Polar residues" evidence="1">
    <location>
        <begin position="180"/>
        <end position="193"/>
    </location>
</feature>
<proteinExistence type="predicted"/>
<dbReference type="AlphaFoldDB" id="A0A6J6GAM2"/>
<feature type="compositionally biased region" description="Basic residues" evidence="1">
    <location>
        <begin position="64"/>
        <end position="76"/>
    </location>
</feature>
<feature type="region of interest" description="Disordered" evidence="1">
    <location>
        <begin position="1"/>
        <end position="193"/>
    </location>
</feature>
<gene>
    <name evidence="2" type="ORF">UFOPK1788_00923</name>
</gene>
<feature type="compositionally biased region" description="Polar residues" evidence="1">
    <location>
        <begin position="82"/>
        <end position="103"/>
    </location>
</feature>
<reference evidence="2" key="1">
    <citation type="submission" date="2020-05" db="EMBL/GenBank/DDBJ databases">
        <authorList>
            <person name="Chiriac C."/>
            <person name="Salcher M."/>
            <person name="Ghai R."/>
            <person name="Kavagutti S V."/>
        </authorList>
    </citation>
    <scope>NUCLEOTIDE SEQUENCE</scope>
</reference>
<organism evidence="2">
    <name type="scientific">freshwater metagenome</name>
    <dbReference type="NCBI Taxonomy" id="449393"/>
    <lineage>
        <taxon>unclassified sequences</taxon>
        <taxon>metagenomes</taxon>
        <taxon>ecological metagenomes</taxon>
    </lineage>
</organism>
<feature type="compositionally biased region" description="Low complexity" evidence="1">
    <location>
        <begin position="132"/>
        <end position="157"/>
    </location>
</feature>
<dbReference type="EMBL" id="CAEZUE010000131">
    <property type="protein sequence ID" value="CAB4598231.1"/>
    <property type="molecule type" value="Genomic_DNA"/>
</dbReference>
<protein>
    <submittedName>
        <fullName evidence="2">Unannotated protein</fullName>
    </submittedName>
</protein>
<accession>A0A6J6GAM2</accession>
<feature type="compositionally biased region" description="Polar residues" evidence="1">
    <location>
        <begin position="16"/>
        <end position="40"/>
    </location>
</feature>
<sequence>MRGTEYFLTAGVTKPRSPTTNCVWTMTCTSNAKTSLSPSHSHSRAQRPPNVDSTGLRRSPGPPHHGHSQRTRRSPLGRKSTTRCSQLARTVLQQTVKGSSSPPTRLVPTPRNSDTRIQRRRPPQSPHESRVRSSTVLSTTASSTTTPTGRSTPTASRFSSPSTLRPVKEPESFTRLPPTVKTTKSLRARTASG</sequence>
<evidence type="ECO:0000313" key="2">
    <source>
        <dbReference type="EMBL" id="CAB4598231.1"/>
    </source>
</evidence>